<evidence type="ECO:0000313" key="3">
    <source>
        <dbReference type="EMBL" id="QDO96512.1"/>
    </source>
</evidence>
<feature type="chain" id="PRO_5022013756" evidence="1">
    <location>
        <begin position="28"/>
        <end position="198"/>
    </location>
</feature>
<sequence>MTRIRSYALLGATALFSASVAVPAALAGGMKAENRAGTQQQAAVQQQALTAQNFVLYATNADLFQAEASKIAVQRAQSSEVKAYAQQMASQHANATSKLNMVARQAGVTPVTPVLTVHMQQKLAELQHTSTTAFDERYITLLQEAQERELRLHNAYARGGDNATLRAASTDTAQLVSQHLAEARRISTSILADRPAGS</sequence>
<accession>A0A516GYE1</accession>
<dbReference type="Pfam" id="PF13628">
    <property type="entry name" value="DUF4142"/>
    <property type="match status" value="1"/>
</dbReference>
<dbReference type="OrthoDB" id="9101320at2"/>
<feature type="signal peptide" evidence="1">
    <location>
        <begin position="1"/>
        <end position="27"/>
    </location>
</feature>
<dbReference type="PANTHER" id="PTHR38593">
    <property type="entry name" value="BLR2558 PROTEIN"/>
    <property type="match status" value="1"/>
</dbReference>
<dbReference type="RefSeq" id="WP_144067493.1">
    <property type="nucleotide sequence ID" value="NZ_CP041636.1"/>
</dbReference>
<organism evidence="3 4">
    <name type="scientific">Ferrovibrio terrae</name>
    <dbReference type="NCBI Taxonomy" id="2594003"/>
    <lineage>
        <taxon>Bacteria</taxon>
        <taxon>Pseudomonadati</taxon>
        <taxon>Pseudomonadota</taxon>
        <taxon>Alphaproteobacteria</taxon>
        <taxon>Rhodospirillales</taxon>
        <taxon>Rhodospirillaceae</taxon>
        <taxon>Ferrovibrio</taxon>
    </lineage>
</organism>
<feature type="domain" description="DUF4142" evidence="2">
    <location>
        <begin position="50"/>
        <end position="185"/>
    </location>
</feature>
<evidence type="ECO:0000259" key="2">
    <source>
        <dbReference type="Pfam" id="PF13628"/>
    </source>
</evidence>
<dbReference type="PANTHER" id="PTHR38593:SF1">
    <property type="entry name" value="BLR2558 PROTEIN"/>
    <property type="match status" value="1"/>
</dbReference>
<dbReference type="Proteomes" id="UP000317496">
    <property type="component" value="Chromosome"/>
</dbReference>
<proteinExistence type="predicted"/>
<reference evidence="3 4" key="1">
    <citation type="submission" date="2019-07" db="EMBL/GenBank/DDBJ databases">
        <title>Genome sequencing for Ferrovibrio sp. K5.</title>
        <authorList>
            <person name="Park S.-J."/>
        </authorList>
    </citation>
    <scope>NUCLEOTIDE SEQUENCE [LARGE SCALE GENOMIC DNA]</scope>
    <source>
        <strain evidence="3 4">K5</strain>
    </source>
</reference>
<dbReference type="AlphaFoldDB" id="A0A516GYE1"/>
<dbReference type="InterPro" id="IPR012347">
    <property type="entry name" value="Ferritin-like"/>
</dbReference>
<evidence type="ECO:0000256" key="1">
    <source>
        <dbReference type="SAM" id="SignalP"/>
    </source>
</evidence>
<protein>
    <submittedName>
        <fullName evidence="3">DUF4142 domain-containing protein</fullName>
    </submittedName>
</protein>
<keyword evidence="4" id="KW-1185">Reference proteome</keyword>
<dbReference type="KEGG" id="fer:FNB15_04145"/>
<evidence type="ECO:0000313" key="4">
    <source>
        <dbReference type="Proteomes" id="UP000317496"/>
    </source>
</evidence>
<name>A0A516GYE1_9PROT</name>
<dbReference type="EMBL" id="CP041636">
    <property type="protein sequence ID" value="QDO96512.1"/>
    <property type="molecule type" value="Genomic_DNA"/>
</dbReference>
<dbReference type="InterPro" id="IPR025419">
    <property type="entry name" value="DUF4142"/>
</dbReference>
<keyword evidence="1" id="KW-0732">Signal</keyword>
<gene>
    <name evidence="3" type="ORF">FNB15_04145</name>
</gene>
<dbReference type="Gene3D" id="1.20.1260.10">
    <property type="match status" value="1"/>
</dbReference>